<evidence type="ECO:0000313" key="7">
    <source>
        <dbReference type="Proteomes" id="UP000272942"/>
    </source>
</evidence>
<dbReference type="Pfam" id="PF00335">
    <property type="entry name" value="Tetraspanin"/>
    <property type="match status" value="1"/>
</dbReference>
<dbReference type="Gene3D" id="1.10.1450.10">
    <property type="entry name" value="Tetraspanin"/>
    <property type="match status" value="1"/>
</dbReference>
<gene>
    <name evidence="6" type="ORF">ECPE_LOCUS2119</name>
</gene>
<keyword evidence="3 5" id="KW-1133">Transmembrane helix</keyword>
<comment type="subcellular location">
    <subcellularLocation>
        <location evidence="1">Membrane</location>
        <topology evidence="1">Multi-pass membrane protein</topology>
    </subcellularLocation>
</comment>
<organism evidence="8">
    <name type="scientific">Echinostoma caproni</name>
    <dbReference type="NCBI Taxonomy" id="27848"/>
    <lineage>
        <taxon>Eukaryota</taxon>
        <taxon>Metazoa</taxon>
        <taxon>Spiralia</taxon>
        <taxon>Lophotrochozoa</taxon>
        <taxon>Platyhelminthes</taxon>
        <taxon>Trematoda</taxon>
        <taxon>Digenea</taxon>
        <taxon>Plagiorchiida</taxon>
        <taxon>Echinostomata</taxon>
        <taxon>Echinostomatoidea</taxon>
        <taxon>Echinostomatidae</taxon>
        <taxon>Echinostoma</taxon>
    </lineage>
</organism>
<keyword evidence="4 5" id="KW-0472">Membrane</keyword>
<name>A0A183A584_9TREM</name>
<dbReference type="OrthoDB" id="9993879at2759"/>
<evidence type="ECO:0000313" key="6">
    <source>
        <dbReference type="EMBL" id="VDP65461.1"/>
    </source>
</evidence>
<feature type="transmembrane region" description="Helical" evidence="5">
    <location>
        <begin position="30"/>
        <end position="52"/>
    </location>
</feature>
<dbReference type="Proteomes" id="UP000272942">
    <property type="component" value="Unassembled WGS sequence"/>
</dbReference>
<evidence type="ECO:0000256" key="1">
    <source>
        <dbReference type="ARBA" id="ARBA00004141"/>
    </source>
</evidence>
<evidence type="ECO:0000256" key="3">
    <source>
        <dbReference type="ARBA" id="ARBA00022989"/>
    </source>
</evidence>
<dbReference type="AlphaFoldDB" id="A0A183A584"/>
<dbReference type="InterPro" id="IPR018499">
    <property type="entry name" value="Tetraspanin/Peripherin"/>
</dbReference>
<dbReference type="WBParaSite" id="ECPE_0000211901-mRNA-1">
    <property type="protein sequence ID" value="ECPE_0000211901-mRNA-1"/>
    <property type="gene ID" value="ECPE_0000211901"/>
</dbReference>
<dbReference type="CDD" id="cd03127">
    <property type="entry name" value="tetraspanin_LEL"/>
    <property type="match status" value="1"/>
</dbReference>
<accession>A0A183A584</accession>
<evidence type="ECO:0000256" key="5">
    <source>
        <dbReference type="SAM" id="Phobius"/>
    </source>
</evidence>
<dbReference type="SUPFAM" id="SSF48652">
    <property type="entry name" value="Tetraspanin"/>
    <property type="match status" value="1"/>
</dbReference>
<dbReference type="GO" id="GO:0016020">
    <property type="term" value="C:membrane"/>
    <property type="evidence" value="ECO:0007669"/>
    <property type="project" value="UniProtKB-SubCell"/>
</dbReference>
<dbReference type="InterPro" id="IPR008952">
    <property type="entry name" value="Tetraspanin_EC2_sf"/>
</dbReference>
<reference evidence="6 7" key="2">
    <citation type="submission" date="2018-11" db="EMBL/GenBank/DDBJ databases">
        <authorList>
            <consortium name="Pathogen Informatics"/>
        </authorList>
    </citation>
    <scope>NUCLEOTIDE SEQUENCE [LARGE SCALE GENOMIC DNA]</scope>
    <source>
        <strain evidence="6 7">Egypt</strain>
    </source>
</reference>
<reference evidence="8" key="1">
    <citation type="submission" date="2016-06" db="UniProtKB">
        <authorList>
            <consortium name="WormBaseParasite"/>
        </authorList>
    </citation>
    <scope>IDENTIFICATION</scope>
</reference>
<protein>
    <submittedName>
        <fullName evidence="8">Tetraspanin</fullName>
    </submittedName>
</protein>
<evidence type="ECO:0000313" key="8">
    <source>
        <dbReference type="WBParaSite" id="ECPE_0000211901-mRNA-1"/>
    </source>
</evidence>
<dbReference type="EMBL" id="UZAN01039422">
    <property type="protein sequence ID" value="VDP65461.1"/>
    <property type="molecule type" value="Genomic_DNA"/>
</dbReference>
<feature type="transmembrane region" description="Helical" evidence="5">
    <location>
        <begin position="192"/>
        <end position="219"/>
    </location>
</feature>
<evidence type="ECO:0000256" key="2">
    <source>
        <dbReference type="ARBA" id="ARBA00022692"/>
    </source>
</evidence>
<proteinExistence type="predicted"/>
<keyword evidence="7" id="KW-1185">Reference proteome</keyword>
<keyword evidence="2 5" id="KW-0812">Transmembrane</keyword>
<sequence length="251" mass="28616">KSIFGFHLSEDVNSLSSGRGRETCCTRCGWLQPISIILLIIFLGQIASLIWLRVLQTEISDPDDYFYSRVTNLFVESKISYWGNPEHKPTYSPSPFQEIVSTAFYPDSALCWHMIQETFHCCGASSYTDWLVNITMNATVDDYLKQLPETCSCPREQIGDEECYKRPIVKVQGQLLYTTGCIQPLSRKLSNLYTSGIVVIPCTVCLLLISFLCDLIYTLHTAHLVLQLQDSRQSILLMMCLLKTNIYYTMS</sequence>
<evidence type="ECO:0000256" key="4">
    <source>
        <dbReference type="ARBA" id="ARBA00023136"/>
    </source>
</evidence>